<dbReference type="Gene3D" id="6.10.250.3130">
    <property type="match status" value="1"/>
</dbReference>
<evidence type="ECO:0000256" key="1">
    <source>
        <dbReference type="ARBA" id="ARBA00022980"/>
    </source>
</evidence>
<dbReference type="SMART" id="SM01387">
    <property type="entry name" value="Ribosomal_S15"/>
    <property type="match status" value="1"/>
</dbReference>
<dbReference type="EMBL" id="CP022278">
    <property type="protein sequence ID" value="ASK28398.1"/>
    <property type="molecule type" value="Genomic_DNA"/>
</dbReference>
<dbReference type="AlphaFoldDB" id="A0A220S524"/>
<evidence type="ECO:0000256" key="2">
    <source>
        <dbReference type="ARBA" id="ARBA00023274"/>
    </source>
</evidence>
<dbReference type="KEGG" id="nei:BG910_01750"/>
<keyword evidence="4 6" id="KW-0694">RNA-binding</keyword>
<dbReference type="Proteomes" id="UP000198238">
    <property type="component" value="Chromosome"/>
</dbReference>
<dbReference type="OrthoDB" id="9799262at2"/>
<dbReference type="HAMAP" id="MF_01343_B">
    <property type="entry name" value="Ribosomal_uS15_B"/>
    <property type="match status" value="1"/>
</dbReference>
<dbReference type="PROSITE" id="PS00362">
    <property type="entry name" value="RIBOSOMAL_S15"/>
    <property type="match status" value="1"/>
</dbReference>
<dbReference type="Gene3D" id="1.10.287.10">
    <property type="entry name" value="S15/NS1, RNA-binding"/>
    <property type="match status" value="1"/>
</dbReference>
<dbReference type="Pfam" id="PF00312">
    <property type="entry name" value="Ribosomal_S15"/>
    <property type="match status" value="1"/>
</dbReference>
<evidence type="ECO:0000256" key="6">
    <source>
        <dbReference type="RuleBase" id="RU004524"/>
    </source>
</evidence>
<evidence type="ECO:0000313" key="8">
    <source>
        <dbReference type="Proteomes" id="UP000198238"/>
    </source>
</evidence>
<accession>A0A220S524</accession>
<gene>
    <name evidence="4" type="primary">rpsO</name>
    <name evidence="7" type="ORF">BG910_01750</name>
</gene>
<dbReference type="CDD" id="cd00353">
    <property type="entry name" value="Ribosomal_S15p_S13e"/>
    <property type="match status" value="1"/>
</dbReference>
<protein>
    <recommendedName>
        <fullName evidence="4">Small ribosomal subunit protein uS15</fullName>
    </recommendedName>
</protein>
<keyword evidence="1 4" id="KW-0689">Ribosomal protein</keyword>
<name>A0A220S524_9NEIS</name>
<keyword evidence="4 6" id="KW-0699">rRNA-binding</keyword>
<keyword evidence="8" id="KW-1185">Reference proteome</keyword>
<evidence type="ECO:0000256" key="4">
    <source>
        <dbReference type="HAMAP-Rule" id="MF_01343"/>
    </source>
</evidence>
<dbReference type="GO" id="GO:0006412">
    <property type="term" value="P:translation"/>
    <property type="evidence" value="ECO:0007669"/>
    <property type="project" value="UniProtKB-UniRule"/>
</dbReference>
<dbReference type="RefSeq" id="WP_089037085.1">
    <property type="nucleotide sequence ID" value="NZ_CP022278.1"/>
</dbReference>
<evidence type="ECO:0000313" key="7">
    <source>
        <dbReference type="EMBL" id="ASK28398.1"/>
    </source>
</evidence>
<dbReference type="PANTHER" id="PTHR23321">
    <property type="entry name" value="RIBOSOMAL PROTEIN S15, BACTERIAL AND ORGANELLAR"/>
    <property type="match status" value="1"/>
</dbReference>
<proteinExistence type="inferred from homology"/>
<comment type="function">
    <text evidence="4 6">One of the primary rRNA binding proteins, it binds directly to 16S rRNA where it helps nucleate assembly of the platform of the 30S subunit by binding and bridging several RNA helices of the 16S rRNA.</text>
</comment>
<dbReference type="InterPro" id="IPR000589">
    <property type="entry name" value="Ribosomal_uS15"/>
</dbReference>
<evidence type="ECO:0000256" key="3">
    <source>
        <dbReference type="ARBA" id="ARBA00064542"/>
    </source>
</evidence>
<comment type="similarity">
    <text evidence="4 5">Belongs to the universal ribosomal protein uS15 family.</text>
</comment>
<keyword evidence="2 4" id="KW-0687">Ribonucleoprotein</keyword>
<comment type="subunit">
    <text evidence="3 4">Part of the 30S ribosomal subunit. Forms a bridge to the 50S subunit in the 70S ribosome, contacting the 23S rRNA.</text>
</comment>
<dbReference type="InterPro" id="IPR009068">
    <property type="entry name" value="uS15_NS1_RNA-bd_sf"/>
</dbReference>
<dbReference type="FunFam" id="1.10.287.10:FF:000002">
    <property type="entry name" value="30S ribosomal protein S15"/>
    <property type="match status" value="1"/>
</dbReference>
<dbReference type="GO" id="GO:0019843">
    <property type="term" value="F:rRNA binding"/>
    <property type="evidence" value="ECO:0007669"/>
    <property type="project" value="UniProtKB-UniRule"/>
</dbReference>
<evidence type="ECO:0000256" key="5">
    <source>
        <dbReference type="RuleBase" id="RU003919"/>
    </source>
</evidence>
<organism evidence="7 8">
    <name type="scientific">Neisseria chenwenguii</name>
    <dbReference type="NCBI Taxonomy" id="1853278"/>
    <lineage>
        <taxon>Bacteria</taxon>
        <taxon>Pseudomonadati</taxon>
        <taxon>Pseudomonadota</taxon>
        <taxon>Betaproteobacteria</taxon>
        <taxon>Neisseriales</taxon>
        <taxon>Neisseriaceae</taxon>
        <taxon>Neisseria</taxon>
    </lineage>
</organism>
<dbReference type="SUPFAM" id="SSF47060">
    <property type="entry name" value="S15/NS1 RNA-binding domain"/>
    <property type="match status" value="1"/>
</dbReference>
<dbReference type="GO" id="GO:0003735">
    <property type="term" value="F:structural constituent of ribosome"/>
    <property type="evidence" value="ECO:0007669"/>
    <property type="project" value="InterPro"/>
</dbReference>
<sequence>MALSVEQKAQIVKDFQRKEGDTGSSEVQVALLTFRINDLTPHFKTNPKDHHSRRGLLKMVSARRRLLAYLRRTRPDTYRALITRLGLRK</sequence>
<dbReference type="GO" id="GO:0022627">
    <property type="term" value="C:cytosolic small ribosomal subunit"/>
    <property type="evidence" value="ECO:0007669"/>
    <property type="project" value="TreeGrafter"/>
</dbReference>
<dbReference type="PANTHER" id="PTHR23321:SF26">
    <property type="entry name" value="SMALL RIBOSOMAL SUBUNIT PROTEIN US15M"/>
    <property type="match status" value="1"/>
</dbReference>
<dbReference type="InterPro" id="IPR005290">
    <property type="entry name" value="Ribosomal_uS15_bac-type"/>
</dbReference>
<comment type="function">
    <text evidence="4">Forms an intersubunit bridge (bridge B4) with the 23S rRNA of the 50S subunit in the ribosome.</text>
</comment>
<reference evidence="7 8" key="1">
    <citation type="submission" date="2017-06" db="EMBL/GenBank/DDBJ databases">
        <title>Neisseria chenwenguii sp. nov., isolated from the intestinal contents of Tibetan Plateau Pika in Yushu, Qinghai Province, China.</title>
        <authorList>
            <person name="Zhang G."/>
        </authorList>
    </citation>
    <scope>NUCLEOTIDE SEQUENCE [LARGE SCALE GENOMIC DNA]</scope>
    <source>
        <strain evidence="7 8">10023</strain>
    </source>
</reference>
<dbReference type="NCBIfam" id="TIGR00952">
    <property type="entry name" value="S15_bact"/>
    <property type="match status" value="1"/>
</dbReference>